<evidence type="ECO:0000313" key="23">
    <source>
        <dbReference type="Proteomes" id="UP000694565"/>
    </source>
</evidence>
<keyword evidence="13" id="KW-0472">Membrane</keyword>
<dbReference type="OrthoDB" id="18853at2759"/>
<dbReference type="PROSITE" id="PS00478">
    <property type="entry name" value="LIM_DOMAIN_1"/>
    <property type="match status" value="1"/>
</dbReference>
<feature type="compositionally biased region" description="Basic residues" evidence="18">
    <location>
        <begin position="899"/>
        <end position="914"/>
    </location>
</feature>
<keyword evidence="23" id="KW-1185">Reference proteome</keyword>
<dbReference type="PANTHER" id="PTHR23167">
    <property type="entry name" value="CALPONIN HOMOLOGY DOMAIN-CONTAINING PROTEIN DDB_G0272472-RELATED"/>
    <property type="match status" value="1"/>
</dbReference>
<keyword evidence="12 17" id="KW-0175">Coiled coil</keyword>
<dbReference type="GO" id="GO:0005886">
    <property type="term" value="C:plasma membrane"/>
    <property type="evidence" value="ECO:0007669"/>
    <property type="project" value="UniProtKB-SubCell"/>
</dbReference>
<feature type="region of interest" description="Disordered" evidence="18">
    <location>
        <begin position="880"/>
        <end position="931"/>
    </location>
</feature>
<keyword evidence="10 16" id="KW-0862">Zinc</keyword>
<keyword evidence="9" id="KW-0967">Endosome</keyword>
<feature type="domain" description="LIM zinc-binding" evidence="20">
    <location>
        <begin position="167"/>
        <end position="229"/>
    </location>
</feature>
<evidence type="ECO:0000256" key="14">
    <source>
        <dbReference type="ARBA" id="ARBA00023212"/>
    </source>
</evidence>
<feature type="compositionally biased region" description="Low complexity" evidence="18">
    <location>
        <begin position="527"/>
        <end position="542"/>
    </location>
</feature>
<feature type="region of interest" description="Disordered" evidence="18">
    <location>
        <begin position="239"/>
        <end position="283"/>
    </location>
</feature>
<name>A0A8C2WK84_CYCLU</name>
<reference evidence="22" key="2">
    <citation type="submission" date="2025-09" db="UniProtKB">
        <authorList>
            <consortium name="Ensembl"/>
        </authorList>
    </citation>
    <scope>IDENTIFICATION</scope>
</reference>
<evidence type="ECO:0000256" key="4">
    <source>
        <dbReference type="ARBA" id="ARBA00004316"/>
    </source>
</evidence>
<reference evidence="22" key="1">
    <citation type="submission" date="2025-08" db="UniProtKB">
        <authorList>
            <consortium name="Ensembl"/>
        </authorList>
    </citation>
    <scope>IDENTIFICATION</scope>
</reference>
<evidence type="ECO:0000256" key="11">
    <source>
        <dbReference type="ARBA" id="ARBA00023038"/>
    </source>
</evidence>
<dbReference type="GeneTree" id="ENSGT00940000156057"/>
<dbReference type="InterPro" id="IPR001781">
    <property type="entry name" value="Znf_LIM"/>
</dbReference>
<evidence type="ECO:0000256" key="9">
    <source>
        <dbReference type="ARBA" id="ARBA00022753"/>
    </source>
</evidence>
<evidence type="ECO:0000256" key="1">
    <source>
        <dbReference type="ARBA" id="ARBA00004172"/>
    </source>
</evidence>
<dbReference type="GO" id="GO:0042995">
    <property type="term" value="C:cell projection"/>
    <property type="evidence" value="ECO:0007669"/>
    <property type="project" value="UniProtKB-SubCell"/>
</dbReference>
<organism evidence="22 23">
    <name type="scientific">Cyclopterus lumpus</name>
    <name type="common">Lumpsucker</name>
    <dbReference type="NCBI Taxonomy" id="8103"/>
    <lineage>
        <taxon>Eukaryota</taxon>
        <taxon>Metazoa</taxon>
        <taxon>Chordata</taxon>
        <taxon>Craniata</taxon>
        <taxon>Vertebrata</taxon>
        <taxon>Euteleostomi</taxon>
        <taxon>Actinopterygii</taxon>
        <taxon>Neopterygii</taxon>
        <taxon>Teleostei</taxon>
        <taxon>Neoteleostei</taxon>
        <taxon>Acanthomorphata</taxon>
        <taxon>Eupercaria</taxon>
        <taxon>Perciformes</taxon>
        <taxon>Cottioidei</taxon>
        <taxon>Cottales</taxon>
        <taxon>Cyclopteridae</taxon>
        <taxon>Cyclopterus</taxon>
    </lineage>
</organism>
<evidence type="ECO:0000256" key="10">
    <source>
        <dbReference type="ARBA" id="ARBA00022833"/>
    </source>
</evidence>
<evidence type="ECO:0000256" key="17">
    <source>
        <dbReference type="SAM" id="Coils"/>
    </source>
</evidence>
<dbReference type="GO" id="GO:0055037">
    <property type="term" value="C:recycling endosome"/>
    <property type="evidence" value="ECO:0007669"/>
    <property type="project" value="UniProtKB-SubCell"/>
</dbReference>
<evidence type="ECO:0000256" key="16">
    <source>
        <dbReference type="PROSITE-ProRule" id="PRU00125"/>
    </source>
</evidence>
<dbReference type="RefSeq" id="XP_034390081.1">
    <property type="nucleotide sequence ID" value="XM_034534190.1"/>
</dbReference>
<dbReference type="RefSeq" id="XP_034390089.1">
    <property type="nucleotide sequence ID" value="XM_034534198.1"/>
</dbReference>
<evidence type="ECO:0000256" key="7">
    <source>
        <dbReference type="ARBA" id="ARBA00022553"/>
    </source>
</evidence>
<feature type="compositionally biased region" description="Acidic residues" evidence="18">
    <location>
        <begin position="477"/>
        <end position="497"/>
    </location>
</feature>
<dbReference type="SUPFAM" id="SSF47576">
    <property type="entry name" value="Calponin-homology domain, CH-domain"/>
    <property type="match status" value="1"/>
</dbReference>
<evidence type="ECO:0000256" key="12">
    <source>
        <dbReference type="ARBA" id="ARBA00023054"/>
    </source>
</evidence>
<evidence type="ECO:0000256" key="5">
    <source>
        <dbReference type="ARBA" id="ARBA00022475"/>
    </source>
</evidence>
<feature type="compositionally biased region" description="Acidic residues" evidence="18">
    <location>
        <begin position="324"/>
        <end position="334"/>
    </location>
</feature>
<dbReference type="Gene3D" id="2.10.110.10">
    <property type="entry name" value="Cysteine Rich Protein"/>
    <property type="match status" value="1"/>
</dbReference>
<evidence type="ECO:0000256" key="13">
    <source>
        <dbReference type="ARBA" id="ARBA00023136"/>
    </source>
</evidence>
<feature type="compositionally biased region" description="Pro residues" evidence="18">
    <location>
        <begin position="668"/>
        <end position="677"/>
    </location>
</feature>
<dbReference type="PROSITE" id="PS50023">
    <property type="entry name" value="LIM_DOMAIN_2"/>
    <property type="match status" value="1"/>
</dbReference>
<dbReference type="SMART" id="SM01203">
    <property type="entry name" value="DUF3585"/>
    <property type="match status" value="1"/>
</dbReference>
<evidence type="ECO:0000256" key="15">
    <source>
        <dbReference type="ARBA" id="ARBA00023273"/>
    </source>
</evidence>
<dbReference type="SUPFAM" id="SSF57716">
    <property type="entry name" value="Glucocorticoid receptor-like (DNA-binding domain)"/>
    <property type="match status" value="1"/>
</dbReference>
<keyword evidence="7" id="KW-0597">Phosphoprotein</keyword>
<evidence type="ECO:0000256" key="3">
    <source>
        <dbReference type="ARBA" id="ARBA00004245"/>
    </source>
</evidence>
<accession>A0A8C2WK84</accession>
<dbReference type="CDD" id="cd09444">
    <property type="entry name" value="LIM_Mical_like_1"/>
    <property type="match status" value="1"/>
</dbReference>
<evidence type="ECO:0000256" key="2">
    <source>
        <dbReference type="ARBA" id="ARBA00004202"/>
    </source>
</evidence>
<keyword evidence="5" id="KW-1003">Cell membrane</keyword>
<keyword evidence="11 16" id="KW-0440">LIM domain</keyword>
<comment type="subcellular location">
    <subcellularLocation>
        <location evidence="2">Cell membrane</location>
        <topology evidence="2">Peripheral membrane protein</topology>
    </subcellularLocation>
    <subcellularLocation>
        <location evidence="4">Cell projection</location>
    </subcellularLocation>
    <subcellularLocation>
        <location evidence="3">Cytoplasm</location>
        <location evidence="3">Cytoskeleton</location>
    </subcellularLocation>
    <subcellularLocation>
        <location evidence="1">Recycling endosome</location>
    </subcellularLocation>
</comment>
<dbReference type="Proteomes" id="UP000694565">
    <property type="component" value="Unplaced"/>
</dbReference>
<gene>
    <name evidence="22" type="primary">micall1a</name>
</gene>
<dbReference type="PROSITE" id="PS51848">
    <property type="entry name" value="BMERB"/>
    <property type="match status" value="1"/>
</dbReference>
<evidence type="ECO:0000256" key="8">
    <source>
        <dbReference type="ARBA" id="ARBA00022723"/>
    </source>
</evidence>
<feature type="compositionally biased region" description="Low complexity" evidence="18">
    <location>
        <begin position="612"/>
        <end position="660"/>
    </location>
</feature>
<dbReference type="Pfam" id="PF00307">
    <property type="entry name" value="CH"/>
    <property type="match status" value="1"/>
</dbReference>
<keyword evidence="15" id="KW-0966">Cell projection</keyword>
<feature type="compositionally biased region" description="Basic and acidic residues" evidence="18">
    <location>
        <begin position="880"/>
        <end position="898"/>
    </location>
</feature>
<feature type="compositionally biased region" description="Basic and acidic residues" evidence="18">
    <location>
        <begin position="121"/>
        <end position="130"/>
    </location>
</feature>
<proteinExistence type="predicted"/>
<dbReference type="InterPro" id="IPR036872">
    <property type="entry name" value="CH_dom_sf"/>
</dbReference>
<dbReference type="Gene3D" id="1.10.418.10">
    <property type="entry name" value="Calponin-like domain"/>
    <property type="match status" value="1"/>
</dbReference>
<feature type="coiled-coil region" evidence="17">
    <location>
        <begin position="744"/>
        <end position="771"/>
    </location>
</feature>
<dbReference type="PROSITE" id="PS50021">
    <property type="entry name" value="CH"/>
    <property type="match status" value="1"/>
</dbReference>
<dbReference type="Ensembl" id="ENSCLMT00005005322.1">
    <property type="protein sequence ID" value="ENSCLMP00005004965.1"/>
    <property type="gene ID" value="ENSCLMG00005002678.1"/>
</dbReference>
<protein>
    <submittedName>
        <fullName evidence="22">MICAL-like 1a</fullName>
    </submittedName>
</protein>
<dbReference type="GO" id="GO:0046872">
    <property type="term" value="F:metal ion binding"/>
    <property type="evidence" value="ECO:0007669"/>
    <property type="project" value="UniProtKB-KW"/>
</dbReference>
<dbReference type="Pfam" id="PF12130">
    <property type="entry name" value="bMERB_dom"/>
    <property type="match status" value="1"/>
</dbReference>
<keyword evidence="8 16" id="KW-0479">Metal-binding</keyword>
<feature type="compositionally biased region" description="Low complexity" evidence="18">
    <location>
        <begin position="562"/>
        <end position="579"/>
    </location>
</feature>
<evidence type="ECO:0000256" key="6">
    <source>
        <dbReference type="ARBA" id="ARBA00022490"/>
    </source>
</evidence>
<dbReference type="GO" id="GO:0005856">
    <property type="term" value="C:cytoskeleton"/>
    <property type="evidence" value="ECO:0007669"/>
    <property type="project" value="UniProtKB-SubCell"/>
</dbReference>
<evidence type="ECO:0000313" key="22">
    <source>
        <dbReference type="Ensembl" id="ENSCLMP00005004965.1"/>
    </source>
</evidence>
<feature type="domain" description="Calponin-homology (CH)" evidence="19">
    <location>
        <begin position="1"/>
        <end position="107"/>
    </location>
</feature>
<keyword evidence="14" id="KW-0206">Cytoskeleton</keyword>
<keyword evidence="6" id="KW-0963">Cytoplasm</keyword>
<feature type="compositionally biased region" description="Basic and acidic residues" evidence="18">
    <location>
        <begin position="915"/>
        <end position="931"/>
    </location>
</feature>
<dbReference type="SMART" id="SM00033">
    <property type="entry name" value="CH"/>
    <property type="match status" value="1"/>
</dbReference>
<evidence type="ECO:0000259" key="19">
    <source>
        <dbReference type="PROSITE" id="PS50021"/>
    </source>
</evidence>
<dbReference type="PANTHER" id="PTHR23167:SF89">
    <property type="entry name" value="MICAL-LIKE PROTEIN 1"/>
    <property type="match status" value="1"/>
</dbReference>
<dbReference type="CTD" id="100149741"/>
<dbReference type="InterPro" id="IPR050540">
    <property type="entry name" value="F-actin_Monoox_Mical"/>
</dbReference>
<dbReference type="SMART" id="SM00132">
    <property type="entry name" value="LIM"/>
    <property type="match status" value="1"/>
</dbReference>
<feature type="region of interest" description="Disordered" evidence="18">
    <location>
        <begin position="118"/>
        <end position="151"/>
    </location>
</feature>
<evidence type="ECO:0000259" key="20">
    <source>
        <dbReference type="PROSITE" id="PS50023"/>
    </source>
</evidence>
<evidence type="ECO:0000256" key="18">
    <source>
        <dbReference type="SAM" id="MobiDB-lite"/>
    </source>
</evidence>
<feature type="region of interest" description="Disordered" evidence="18">
    <location>
        <begin position="303"/>
        <end position="731"/>
    </location>
</feature>
<dbReference type="FunFam" id="1.10.418.10:FF:000055">
    <property type="entry name" value="MICAL-like protein 2"/>
    <property type="match status" value="1"/>
</dbReference>
<feature type="compositionally biased region" description="Pro residues" evidence="18">
    <location>
        <begin position="716"/>
        <end position="725"/>
    </location>
</feature>
<dbReference type="InterPro" id="IPR022735">
    <property type="entry name" value="bMERB_dom"/>
</dbReference>
<dbReference type="GeneID" id="117731790"/>
<dbReference type="CDD" id="cd21253">
    <property type="entry name" value="CH_MICALL2"/>
    <property type="match status" value="1"/>
</dbReference>
<dbReference type="Pfam" id="PF00412">
    <property type="entry name" value="LIM"/>
    <property type="match status" value="1"/>
</dbReference>
<dbReference type="AlphaFoldDB" id="A0A8C2WK84"/>
<dbReference type="InterPro" id="IPR001715">
    <property type="entry name" value="CH_dom"/>
</dbReference>
<evidence type="ECO:0000259" key="21">
    <source>
        <dbReference type="PROSITE" id="PS51848"/>
    </source>
</evidence>
<feature type="domain" description="BMERB" evidence="21">
    <location>
        <begin position="734"/>
        <end position="881"/>
    </location>
</feature>
<sequence>MGSLKALQEWCRIQCEHYDEVEVKDMSTSFRDGLAFCAIIHRYRPELIDFGSLSKENVYENNRLAFDVAETQLGIPALLDPEDMVSMKVPDRLSIITYVSQYYNFFNNKSQANPPCMKRMSSVDHNEQAQKRPSTPLEDKMAESEPSQSAQTGVEVVAAVKRSTLSSTCAACQKHVHLVQRFLVDGKLYHRNCFRCTECHSTLLPGSYKLGNNSGALVCTHHLARHALANQNGRLDFSKKPVVGQSARIGRSTIPHTSPSEKDRAKTPPPVSQTNETDMPTNDCATVTAVTTNAADSLEKAKVMDGSGEEEGIPRPSSPPNPFDESDEEEVEREEDTKTPAKTINGDLPSTPISHNEGASRPVPAPRRVSEPTPPPRPAPRVRLPRTADGLSVGEYQKPPIPPKPRERSRSPGSLSSGTHKPKDPPWLALVQSDPKKKKAPPPPPAGLATRPNTGSLYSLKGEGSRPSTPPAPANPFEDDEDDDEDDNGEVAEEEGSGESAIPPTVVASHPWYSITQAADATGADTPPSGGSSSRSASPGPVSKKRLAPPAPQPLTGHHVLSHSQPSSCSPSPALSTESLSFGSDHSSSRPHLTGSASSDQEHAFTKSVSEPSICSPCDSTPSPSSSSTERLPHSSLSPDPSPMPSNASSAPATPQPSRSFGTKGTLDPPPRPPTTPSPLALGATQTHNKRICKENPFNRKASPSPAKSKTKPPKGPRPARPPAPGHGFPLIKRKVQSDQYIPVEDIHGEMGQLEKQLDELEQKGVQLEKKLRDNPNDEDEEHLLVDWFTLIHEKHLLVRREAELVYTAKQQNLEERQADVEYELRCLLNKPEKDWTEEDKSRDQELMAELVTIIEQRNQIVNNMDQDRQREEEEDKLMEAMLKKKDFHKEPDVDQQKKKGAKFKPIKVLKRLSHKGEPGKSHSPRKEKTP</sequence>
<dbReference type="KEGG" id="clum:117731790"/>